<protein>
    <submittedName>
        <fullName evidence="1">Uncharacterized protein</fullName>
    </submittedName>
</protein>
<name>A0A0E9RP09_ANGAN</name>
<evidence type="ECO:0000313" key="1">
    <source>
        <dbReference type="EMBL" id="JAH30155.1"/>
    </source>
</evidence>
<proteinExistence type="predicted"/>
<reference evidence="1" key="1">
    <citation type="submission" date="2014-11" db="EMBL/GenBank/DDBJ databases">
        <authorList>
            <person name="Amaro Gonzalez C."/>
        </authorList>
    </citation>
    <scope>NUCLEOTIDE SEQUENCE</scope>
</reference>
<dbReference type="AlphaFoldDB" id="A0A0E9RP09"/>
<sequence>MRRGACQETRNTICESVPFQGKHIAVFWHVDADRSVTTRETDSLAQIYRLALGWAHPCVKREPDVIVLTSHFNERCGADSDLSYESI</sequence>
<accession>A0A0E9RP09</accession>
<dbReference type="EMBL" id="GBXM01078422">
    <property type="protein sequence ID" value="JAH30155.1"/>
    <property type="molecule type" value="Transcribed_RNA"/>
</dbReference>
<reference evidence="1" key="2">
    <citation type="journal article" date="2015" name="Fish Shellfish Immunol.">
        <title>Early steps in the European eel (Anguilla anguilla)-Vibrio vulnificus interaction in the gills: Role of the RtxA13 toxin.</title>
        <authorList>
            <person name="Callol A."/>
            <person name="Pajuelo D."/>
            <person name="Ebbesson L."/>
            <person name="Teles M."/>
            <person name="MacKenzie S."/>
            <person name="Amaro C."/>
        </authorList>
    </citation>
    <scope>NUCLEOTIDE SEQUENCE</scope>
</reference>
<organism evidence="1">
    <name type="scientific">Anguilla anguilla</name>
    <name type="common">European freshwater eel</name>
    <name type="synonym">Muraena anguilla</name>
    <dbReference type="NCBI Taxonomy" id="7936"/>
    <lineage>
        <taxon>Eukaryota</taxon>
        <taxon>Metazoa</taxon>
        <taxon>Chordata</taxon>
        <taxon>Craniata</taxon>
        <taxon>Vertebrata</taxon>
        <taxon>Euteleostomi</taxon>
        <taxon>Actinopterygii</taxon>
        <taxon>Neopterygii</taxon>
        <taxon>Teleostei</taxon>
        <taxon>Anguilliformes</taxon>
        <taxon>Anguillidae</taxon>
        <taxon>Anguilla</taxon>
    </lineage>
</organism>